<dbReference type="InterPro" id="IPR045508">
    <property type="entry name" value="DUF6482"/>
</dbReference>
<accession>A0A0C1VR78</accession>
<dbReference type="RefSeq" id="WP_020194725.1">
    <property type="nucleotide sequence ID" value="NZ_BAOH01000007.1"/>
</dbReference>
<dbReference type="Pfam" id="PF20090">
    <property type="entry name" value="DUF6482"/>
    <property type="match status" value="1"/>
</dbReference>
<proteinExistence type="predicted"/>
<evidence type="ECO:0000313" key="1">
    <source>
        <dbReference type="EMBL" id="KIF52373.1"/>
    </source>
</evidence>
<gene>
    <name evidence="1" type="ORF">H735_14620</name>
</gene>
<dbReference type="EMBL" id="JPRD01000023">
    <property type="protein sequence ID" value="KIF52373.1"/>
    <property type="molecule type" value="Genomic_DNA"/>
</dbReference>
<name>A0A0C1VR78_9VIBR</name>
<dbReference type="Proteomes" id="UP000031586">
    <property type="component" value="Unassembled WGS sequence"/>
</dbReference>
<reference evidence="1 2" key="1">
    <citation type="submission" date="2014-07" db="EMBL/GenBank/DDBJ databases">
        <title>Unique and conserved regions in Vibrio harveyi and related species in comparison with the shrimp pathogen Vibrio harveyi CAIM 1792.</title>
        <authorList>
            <person name="Espinoza-Valles I."/>
            <person name="Vora G."/>
            <person name="Leekitcharoenphon P."/>
            <person name="Ussery D."/>
            <person name="Hoj L."/>
            <person name="Gomez-Gil B."/>
        </authorList>
    </citation>
    <scope>NUCLEOTIDE SEQUENCE [LARGE SCALE GENOMIC DNA]</scope>
    <source>
        <strain evidence="2">CAIM 1854 / LMG 25443</strain>
    </source>
</reference>
<evidence type="ECO:0000313" key="2">
    <source>
        <dbReference type="Proteomes" id="UP000031586"/>
    </source>
</evidence>
<dbReference type="AlphaFoldDB" id="A0A0C1VR78"/>
<sequence length="83" mass="9479">MNLLIESVEGGIYLAYNVENHTKSLILNEQKSPLKFASLCEARDHFRGEGYSSAKLVHLNASDEMCGERIRCDMPLEIELSWY</sequence>
<comment type="caution">
    <text evidence="1">The sequence shown here is derived from an EMBL/GenBank/DDBJ whole genome shotgun (WGS) entry which is preliminary data.</text>
</comment>
<dbReference type="PATRIC" id="fig|1229493.5.peg.2067"/>
<protein>
    <submittedName>
        <fullName evidence="1">Na(+)-translocating NADH-quinone reductase subunit B</fullName>
    </submittedName>
</protein>
<organism evidence="1 2">
    <name type="scientific">Vibrio owensii CAIM 1854 = LMG 25443</name>
    <dbReference type="NCBI Taxonomy" id="1229493"/>
    <lineage>
        <taxon>Bacteria</taxon>
        <taxon>Pseudomonadati</taxon>
        <taxon>Pseudomonadota</taxon>
        <taxon>Gammaproteobacteria</taxon>
        <taxon>Vibrionales</taxon>
        <taxon>Vibrionaceae</taxon>
        <taxon>Vibrio</taxon>
    </lineage>
</organism>